<proteinExistence type="predicted"/>
<dbReference type="Proteomes" id="UP001054837">
    <property type="component" value="Unassembled WGS sequence"/>
</dbReference>
<dbReference type="EMBL" id="BPLQ01010495">
    <property type="protein sequence ID" value="GIY51086.1"/>
    <property type="molecule type" value="Genomic_DNA"/>
</dbReference>
<gene>
    <name evidence="2" type="ORF">CDAR_498221</name>
</gene>
<evidence type="ECO:0000256" key="1">
    <source>
        <dbReference type="SAM" id="MobiDB-lite"/>
    </source>
</evidence>
<accession>A0AAV4U005</accession>
<feature type="compositionally biased region" description="Basic and acidic residues" evidence="1">
    <location>
        <begin position="35"/>
        <end position="46"/>
    </location>
</feature>
<sequence length="125" mass="14429">MHLPRLQLLHLVPPSQLDGPVSQRTDEGEHEDGEADHRRQNGDHDGSGVQRHWKKRNTSIQRKGQQIQFNNVANDNSASYCKRAISVYPPTTKIRFFLCLKENKKDPSQQSLIKRNSLECKRKTD</sequence>
<evidence type="ECO:0000313" key="2">
    <source>
        <dbReference type="EMBL" id="GIY51086.1"/>
    </source>
</evidence>
<feature type="compositionally biased region" description="Polar residues" evidence="1">
    <location>
        <begin position="58"/>
        <end position="69"/>
    </location>
</feature>
<name>A0AAV4U005_9ARAC</name>
<evidence type="ECO:0000313" key="3">
    <source>
        <dbReference type="Proteomes" id="UP001054837"/>
    </source>
</evidence>
<protein>
    <submittedName>
        <fullName evidence="2">Uncharacterized protein</fullName>
    </submittedName>
</protein>
<comment type="caution">
    <text evidence="2">The sequence shown here is derived from an EMBL/GenBank/DDBJ whole genome shotgun (WGS) entry which is preliminary data.</text>
</comment>
<feature type="region of interest" description="Disordered" evidence="1">
    <location>
        <begin position="12"/>
        <end position="69"/>
    </location>
</feature>
<organism evidence="2 3">
    <name type="scientific">Caerostris darwini</name>
    <dbReference type="NCBI Taxonomy" id="1538125"/>
    <lineage>
        <taxon>Eukaryota</taxon>
        <taxon>Metazoa</taxon>
        <taxon>Ecdysozoa</taxon>
        <taxon>Arthropoda</taxon>
        <taxon>Chelicerata</taxon>
        <taxon>Arachnida</taxon>
        <taxon>Araneae</taxon>
        <taxon>Araneomorphae</taxon>
        <taxon>Entelegynae</taxon>
        <taxon>Araneoidea</taxon>
        <taxon>Araneidae</taxon>
        <taxon>Caerostris</taxon>
    </lineage>
</organism>
<dbReference type="AlphaFoldDB" id="A0AAV4U005"/>
<reference evidence="2 3" key="1">
    <citation type="submission" date="2021-06" db="EMBL/GenBank/DDBJ databases">
        <title>Caerostris darwini draft genome.</title>
        <authorList>
            <person name="Kono N."/>
            <person name="Arakawa K."/>
        </authorList>
    </citation>
    <scope>NUCLEOTIDE SEQUENCE [LARGE SCALE GENOMIC DNA]</scope>
</reference>
<keyword evidence="3" id="KW-1185">Reference proteome</keyword>